<dbReference type="PRINTS" id="PR01415">
    <property type="entry name" value="ANKYRIN"/>
</dbReference>
<evidence type="ECO:0000256" key="2">
    <source>
        <dbReference type="ARBA" id="ARBA00023043"/>
    </source>
</evidence>
<feature type="repeat" description="ANK" evidence="3">
    <location>
        <begin position="243"/>
        <end position="275"/>
    </location>
</feature>
<gene>
    <name evidence="5" type="ORF">M0811_06143</name>
</gene>
<comment type="caution">
    <text evidence="5">The sequence shown here is derived from an EMBL/GenBank/DDBJ whole genome shotgun (WGS) entry which is preliminary data.</text>
</comment>
<feature type="repeat" description="ANK" evidence="3">
    <location>
        <begin position="49"/>
        <end position="76"/>
    </location>
</feature>
<feature type="repeat" description="ANK" evidence="3">
    <location>
        <begin position="77"/>
        <end position="109"/>
    </location>
</feature>
<keyword evidence="1" id="KW-0677">Repeat</keyword>
<feature type="repeat" description="ANK" evidence="3">
    <location>
        <begin position="443"/>
        <end position="475"/>
    </location>
</feature>
<proteinExistence type="predicted"/>
<dbReference type="AlphaFoldDB" id="A0A9Q0LPF6"/>
<feature type="repeat" description="ANK" evidence="3">
    <location>
        <begin position="476"/>
        <end position="508"/>
    </location>
</feature>
<dbReference type="PANTHER" id="PTHR24198">
    <property type="entry name" value="ANKYRIN REPEAT AND PROTEIN KINASE DOMAIN-CONTAINING PROTEIN"/>
    <property type="match status" value="1"/>
</dbReference>
<dbReference type="Pfam" id="PF13637">
    <property type="entry name" value="Ank_4"/>
    <property type="match status" value="1"/>
</dbReference>
<dbReference type="OrthoDB" id="5402602at2759"/>
<feature type="repeat" description="ANK" evidence="3">
    <location>
        <begin position="210"/>
        <end position="242"/>
    </location>
</feature>
<feature type="repeat" description="ANK" evidence="3">
    <location>
        <begin position="309"/>
        <end position="341"/>
    </location>
</feature>
<feature type="region of interest" description="Disordered" evidence="4">
    <location>
        <begin position="693"/>
        <end position="737"/>
    </location>
</feature>
<dbReference type="PROSITE" id="PS50088">
    <property type="entry name" value="ANK_REPEAT"/>
    <property type="match status" value="12"/>
</dbReference>
<evidence type="ECO:0000256" key="4">
    <source>
        <dbReference type="SAM" id="MobiDB-lite"/>
    </source>
</evidence>
<keyword evidence="2 3" id="KW-0040">ANK repeat</keyword>
<dbReference type="SMART" id="SM00248">
    <property type="entry name" value="ANK"/>
    <property type="match status" value="14"/>
</dbReference>
<dbReference type="EMBL" id="JAPDFW010000060">
    <property type="protein sequence ID" value="KAJ5076563.1"/>
    <property type="molecule type" value="Genomic_DNA"/>
</dbReference>
<dbReference type="Pfam" id="PF12796">
    <property type="entry name" value="Ank_2"/>
    <property type="match status" value="4"/>
</dbReference>
<evidence type="ECO:0000256" key="3">
    <source>
        <dbReference type="PROSITE-ProRule" id="PRU00023"/>
    </source>
</evidence>
<feature type="repeat" description="ANK" evidence="3">
    <location>
        <begin position="409"/>
        <end position="441"/>
    </location>
</feature>
<evidence type="ECO:0000256" key="1">
    <source>
        <dbReference type="ARBA" id="ARBA00022737"/>
    </source>
</evidence>
<dbReference type="InterPro" id="IPR002110">
    <property type="entry name" value="Ankyrin_rpt"/>
</dbReference>
<reference evidence="5" key="1">
    <citation type="submission" date="2022-10" db="EMBL/GenBank/DDBJ databases">
        <title>Novel sulphate-reducing endosymbionts in the free-living metamonad Anaeramoeba.</title>
        <authorList>
            <person name="Jerlstrom-Hultqvist J."/>
            <person name="Cepicka I."/>
            <person name="Gallot-Lavallee L."/>
            <person name="Salas-Leiva D."/>
            <person name="Curtis B.A."/>
            <person name="Zahonova K."/>
            <person name="Pipaliya S."/>
            <person name="Dacks J."/>
            <person name="Roger A.J."/>
        </authorList>
    </citation>
    <scope>NUCLEOTIDE SEQUENCE</scope>
    <source>
        <strain evidence="5">BMAN</strain>
    </source>
</reference>
<feature type="repeat" description="ANK" evidence="3">
    <location>
        <begin position="177"/>
        <end position="209"/>
    </location>
</feature>
<dbReference type="Gene3D" id="1.25.40.20">
    <property type="entry name" value="Ankyrin repeat-containing domain"/>
    <property type="match status" value="2"/>
</dbReference>
<feature type="repeat" description="ANK" evidence="3">
    <location>
        <begin position="376"/>
        <end position="408"/>
    </location>
</feature>
<dbReference type="PROSITE" id="PS50297">
    <property type="entry name" value="ANK_REP_REGION"/>
    <property type="match status" value="8"/>
</dbReference>
<organism evidence="5 6">
    <name type="scientific">Anaeramoeba ignava</name>
    <name type="common">Anaerobic marine amoeba</name>
    <dbReference type="NCBI Taxonomy" id="1746090"/>
    <lineage>
        <taxon>Eukaryota</taxon>
        <taxon>Metamonada</taxon>
        <taxon>Anaeramoebidae</taxon>
        <taxon>Anaeramoeba</taxon>
    </lineage>
</organism>
<feature type="repeat" description="ANK" evidence="3">
    <location>
        <begin position="113"/>
        <end position="142"/>
    </location>
</feature>
<accession>A0A9Q0LPF6</accession>
<feature type="repeat" description="ANK" evidence="3">
    <location>
        <begin position="276"/>
        <end position="308"/>
    </location>
</feature>
<sequence length="1255" mass="144898">MFTVDEISRLLELKNNELAQRLQKNIIKANLIINNFPFEKGEDFNFQLIHIATIKNNSKAIKTLLKYGADKNAKTKMGNTSLHLAAKLGFINCAKILLDNKCEINITNELIETPLVVSIKSNSVDITRFLLDKSANIDIFDSSGMTPLVIASSLGNIQALRLILNTKKTTLDSFDAVGWNSLHYACRNKHFEIVKELLEKGAKIDEITIDYYEAIHIAVQQEWMSGIKILIKYGADPNAIHEKQWTCLHFAVETGNREITEYLLKKHADPNLKSTVGQTPLHVASQHGHLACIELLNLYEAKLNEQDHSGVTPLMYCVREEHLECTKYLIFQGASVNITDYDGWSLVHYAANIPNFEFIEYLIETQKMPVNGSTRTKLMPIHLASKIGNIQVLTLLLENSADINARNNSGWSPVCFACDAGKIDAIKFLISKGADYQNFKTANDDTLIHIAATSGKIDILDYFIKLKIPIDQKNSTQSTPLHLAIIHHHFDVANILISNGAQINHQDINGNTCLHLIVNHFKEFTLYQGNEMKNLLKRNILNQKTNEDDFLTNEETENEMQFKINRLSDSINWKHFRKSIRNIQIPSVSVENTNEKKEQENPIKNQSQEENFKTNQISFIYFLRSVGADCSIQNKESKRPIDLAESLGKYSLIFHLDPELDYIFSDGFEFLPKEMNRLQIILNECIQKVTEEKGGKSLESNNSNQNLNENPNQNENLNENQNQNQNENSNENLNLNQNQNENLNENQYQYQKGILMDQILLSLHLIQDILRNPENEKIFDSDYYNLFYASLKKMRDKDKFPFIPFKKILLSLGMKMNFFYFYHIFSTTIFQDLITEENAQDLKTDLVIVNKTKNTKLLETSRIFWFDSNPMNESLVSDLDHISKIVDVKFFSSESQIEELEKSIKKYVVLPEFYLSTRIICNNTSSKTIVPLIREKWKSPIPIFIYCAKIEVAFKLILTNNYTNIWASNLSYFIEKFLMMNLNKKDSLLLPKKREKAILKNITKLQKEIEVKCLQQNLLHQLHFKNSIDIILQQRFKSQFHGILFLLLEIEETLYHLNSKIDQLVKNEITLSNIYAFSMHLFNLTYENSSNLSLDQFLSLFNPFPAKGRTILCLSSNTKSIAQISASVKNTGVKIIFPETKVHFKKKKSNQESNQKSNQNFLQKNVIDYSKVYAFIQKFIHDFIGKSGFEVRIICGYKQAVKLLDFLRSFHHNFPILIYCSHHHKTQSLELIKRFQGVWMTTKTQDALRFARFSD</sequence>
<protein>
    <submittedName>
        <fullName evidence="5">C2 domain containing protein</fullName>
    </submittedName>
</protein>
<dbReference type="Pfam" id="PF00023">
    <property type="entry name" value="Ank"/>
    <property type="match status" value="1"/>
</dbReference>
<keyword evidence="6" id="KW-1185">Reference proteome</keyword>
<dbReference type="Proteomes" id="UP001149090">
    <property type="component" value="Unassembled WGS sequence"/>
</dbReference>
<evidence type="ECO:0000313" key="6">
    <source>
        <dbReference type="Proteomes" id="UP001149090"/>
    </source>
</evidence>
<name>A0A9Q0LPF6_ANAIG</name>
<dbReference type="SUPFAM" id="SSF48403">
    <property type="entry name" value="Ankyrin repeat"/>
    <property type="match status" value="2"/>
</dbReference>
<dbReference type="InterPro" id="IPR036770">
    <property type="entry name" value="Ankyrin_rpt-contain_sf"/>
</dbReference>
<feature type="compositionally biased region" description="Low complexity" evidence="4">
    <location>
        <begin position="697"/>
        <end position="737"/>
    </location>
</feature>
<evidence type="ECO:0000313" key="5">
    <source>
        <dbReference type="EMBL" id="KAJ5076563.1"/>
    </source>
</evidence>
<dbReference type="PANTHER" id="PTHR24198:SF165">
    <property type="entry name" value="ANKYRIN REPEAT-CONTAINING PROTEIN-RELATED"/>
    <property type="match status" value="1"/>
</dbReference>